<sequence length="1087" mass="121903">MLELVLHSPANGDPCVYYWPMDEKAKGEGAVEIIETIKWVCDDFPEMKLALDNCILSGCDLKSYESMKIVCDRYNRVIDSVRQMRAGTSLPVAVPTRPSQGLLRHIIQKAYNHAVIDPDKLNNYEPFSPEVYGETSFEFISQMISQIPITENDVFIDLGSGVGQVVLQVAASTKAKKCIGIERAEVPARYARELEKSFQFWMRWYGKIYGEYELLKGNFFEEQHKELITNASFIFVNNFAFGPNVDHMLKLRFADLKDGARIVSSKSFCPLNFRITDRNLSDIATIMHVREIQPNIKGSVSWTGKPVSYYHHTIDRRKLEDYFLNMRGGKKYNNNSNSNSNSTTNNKDNTTNISNTNNNANNCLRPAKVNNSNTNSNDSSSSDDSKDDKIKDENYFGPTTRKAWSEWCNSRYRENSNSNSNQSSNGNTQLTSSSETGYHSESNVRSQANGNGANKPGRPRKYAPGVSAVVRRATKNKAGSSGRRRPGRPRKEGLEIKKSKKAVNFNGLDLLHAQTVLSISNSAGVRTEPAPGCIDQKLDTVKRSDVPPQSSINKSFSLGFGQMNNSFMDAVKSFGNSNADNKSAPTDLDTKANVLKSPLITASESTLDKKDYQKQGNPDFKIEENENKPLNTFHNFEDYQYLMESVSSSLDVLFDDYKRQYMSLLLYMQTPKYKNELVAKVDVEKRKHSNLLAQVDLLERTVNNLRDKGVSLLKSRLSELDIVASTSEELVTKAKEIVCRNKELQEQVYMYQEQVNYLDNLNNALAKHKSYDTLMNVNQIKPKNETQFSKPVNVNLTKKSVPLETADRMEINMTAAEQVARNPIATKNDNRIPPITQQSPLQTPPSNGYQCNSNSNNNSNTLDSCRLINIEERMKKMIVAALNDKSGANQANKPVKKESRKRSSSKVSNNVKVMKTTSRCDGVYDFDDDEPPNVRPETDYPSRLKDSSKLVSIKDVTITSSTTGQSTKGTEARSTNKVSNASNNPPHEDKKPILLTFKIDRRDNSAIVTSPAISPEKSPSKSPKDSESSSKRKQISPERVKKSRSPKYSSIVPETTGSENRTSLIIKLNHSSCESCFSHHSLLPLSL</sequence>
<evidence type="ECO:0000256" key="12">
    <source>
        <dbReference type="SAM" id="Coils"/>
    </source>
</evidence>
<evidence type="ECO:0000256" key="13">
    <source>
        <dbReference type="SAM" id="MobiDB-lite"/>
    </source>
</evidence>
<dbReference type="InterPro" id="IPR025789">
    <property type="entry name" value="DOT1_dom"/>
</dbReference>
<dbReference type="SUPFAM" id="SSF53335">
    <property type="entry name" value="S-adenosyl-L-methionine-dependent methyltransferases"/>
    <property type="match status" value="1"/>
</dbReference>
<comment type="miscellaneous">
    <text evidence="11">In contrast to other lysine histone methyltransferases, it does not contain a SET domain, suggesting the existence of another mechanism for methylation of lysine residues of histones.</text>
</comment>
<evidence type="ECO:0000259" key="14">
    <source>
        <dbReference type="PROSITE" id="PS51569"/>
    </source>
</evidence>
<evidence type="ECO:0000313" key="15">
    <source>
        <dbReference type="EnsemblMetazoa" id="tetur04g05010.1"/>
    </source>
</evidence>
<dbReference type="AlphaFoldDB" id="T1K2H2"/>
<evidence type="ECO:0000256" key="9">
    <source>
        <dbReference type="ARBA" id="ARBA00029821"/>
    </source>
</evidence>
<keyword evidence="12" id="KW-0175">Coiled coil</keyword>
<evidence type="ECO:0000256" key="2">
    <source>
        <dbReference type="ARBA" id="ARBA00012190"/>
    </source>
</evidence>
<evidence type="ECO:0000256" key="8">
    <source>
        <dbReference type="ARBA" id="ARBA00023242"/>
    </source>
</evidence>
<feature type="compositionally biased region" description="Polar residues" evidence="13">
    <location>
        <begin position="835"/>
        <end position="851"/>
    </location>
</feature>
<dbReference type="PANTHER" id="PTHR21451">
    <property type="entry name" value="HISTONE H3 METHYLTRANSFERASE"/>
    <property type="match status" value="1"/>
</dbReference>
<organism evidence="15 16">
    <name type="scientific">Tetranychus urticae</name>
    <name type="common">Two-spotted spider mite</name>
    <dbReference type="NCBI Taxonomy" id="32264"/>
    <lineage>
        <taxon>Eukaryota</taxon>
        <taxon>Metazoa</taxon>
        <taxon>Ecdysozoa</taxon>
        <taxon>Arthropoda</taxon>
        <taxon>Chelicerata</taxon>
        <taxon>Arachnida</taxon>
        <taxon>Acari</taxon>
        <taxon>Acariformes</taxon>
        <taxon>Trombidiformes</taxon>
        <taxon>Prostigmata</taxon>
        <taxon>Eleutherengona</taxon>
        <taxon>Raphignathae</taxon>
        <taxon>Tetranychoidea</taxon>
        <taxon>Tetranychidae</taxon>
        <taxon>Tetranychus</taxon>
    </lineage>
</organism>
<dbReference type="InterPro" id="IPR029063">
    <property type="entry name" value="SAM-dependent_MTases_sf"/>
</dbReference>
<evidence type="ECO:0000256" key="6">
    <source>
        <dbReference type="ARBA" id="ARBA00022691"/>
    </source>
</evidence>
<keyword evidence="16" id="KW-1185">Reference proteome</keyword>
<keyword evidence="6 11" id="KW-0949">S-adenosyl-L-methionine</keyword>
<feature type="compositionally biased region" description="Polar residues" evidence="13">
    <location>
        <begin position="435"/>
        <end position="452"/>
    </location>
</feature>
<dbReference type="GO" id="GO:0006281">
    <property type="term" value="P:DNA repair"/>
    <property type="evidence" value="ECO:0007669"/>
    <property type="project" value="TreeGrafter"/>
</dbReference>
<accession>T1K2H2</accession>
<reference evidence="16" key="1">
    <citation type="submission" date="2011-08" db="EMBL/GenBank/DDBJ databases">
        <authorList>
            <person name="Rombauts S."/>
        </authorList>
    </citation>
    <scope>NUCLEOTIDE SEQUENCE</scope>
    <source>
        <strain evidence="16">London</strain>
    </source>
</reference>
<name>T1K2H2_TETUR</name>
<comment type="subcellular location">
    <subcellularLocation>
        <location evidence="1 11">Nucleus</location>
    </subcellularLocation>
</comment>
<dbReference type="HOGENOM" id="CLU_285186_0_0_1"/>
<protein>
    <recommendedName>
        <fullName evidence="3 11">Histone-lysine N-methyltransferase, H3 lysine-79 specific</fullName>
        <ecNumber evidence="2 11">2.1.1.360</ecNumber>
    </recommendedName>
    <alternativeName>
        <fullName evidence="9 11">Histone H3-K79 methyltransferase</fullName>
    </alternativeName>
</protein>
<comment type="function">
    <text evidence="11">Histone methyltransferase that specifically trimethylates histone H3 to form H3K79me3. This methylation is required for telomere silencing and for the pachytene checkpoint during the meiotic cell cycle by allowing the recruitment of RAD9 to double strand breaks. Nucleosomes are preferred as substrate compared to free histone.</text>
</comment>
<dbReference type="OrthoDB" id="443402at2759"/>
<feature type="region of interest" description="Disordered" evidence="13">
    <location>
        <begin position="820"/>
        <end position="862"/>
    </location>
</feature>
<feature type="region of interest" description="Disordered" evidence="13">
    <location>
        <begin position="881"/>
        <end position="946"/>
    </location>
</feature>
<dbReference type="EnsemblMetazoa" id="tetur04g05010.1">
    <property type="protein sequence ID" value="tetur04g05010.1"/>
    <property type="gene ID" value="tetur04g05010"/>
</dbReference>
<comment type="catalytic activity">
    <reaction evidence="10 11">
        <text>L-lysyl(79)-[histone H3] + 3 S-adenosyl-L-methionine = N(6),N(6),N(6)-trimethyl-L-lysyl(79)-[histone H3] + 3 S-adenosyl-L-homocysteine + 3 H(+)</text>
        <dbReference type="Rhea" id="RHEA:60328"/>
        <dbReference type="Rhea" id="RHEA-COMP:15549"/>
        <dbReference type="Rhea" id="RHEA-COMP:15552"/>
        <dbReference type="ChEBI" id="CHEBI:15378"/>
        <dbReference type="ChEBI" id="CHEBI:29969"/>
        <dbReference type="ChEBI" id="CHEBI:57856"/>
        <dbReference type="ChEBI" id="CHEBI:59789"/>
        <dbReference type="ChEBI" id="CHEBI:61961"/>
        <dbReference type="EC" id="2.1.1.360"/>
    </reaction>
</comment>
<dbReference type="PROSITE" id="PS51569">
    <property type="entry name" value="DOT1"/>
    <property type="match status" value="1"/>
</dbReference>
<evidence type="ECO:0000256" key="4">
    <source>
        <dbReference type="ARBA" id="ARBA00022603"/>
    </source>
</evidence>
<dbReference type="Gene3D" id="1.10.260.60">
    <property type="match status" value="1"/>
</dbReference>
<dbReference type="eggNOG" id="KOG3924">
    <property type="taxonomic scope" value="Eukaryota"/>
</dbReference>
<feature type="compositionally biased region" description="Low complexity" evidence="13">
    <location>
        <begin position="333"/>
        <end position="362"/>
    </location>
</feature>
<evidence type="ECO:0000256" key="11">
    <source>
        <dbReference type="RuleBase" id="RU271113"/>
    </source>
</evidence>
<evidence type="ECO:0000256" key="5">
    <source>
        <dbReference type="ARBA" id="ARBA00022679"/>
    </source>
</evidence>
<feature type="region of interest" description="Disordered" evidence="13">
    <location>
        <begin position="414"/>
        <end position="498"/>
    </location>
</feature>
<feature type="coiled-coil region" evidence="12">
    <location>
        <begin position="688"/>
        <end position="747"/>
    </location>
</feature>
<evidence type="ECO:0000313" key="16">
    <source>
        <dbReference type="Proteomes" id="UP000015104"/>
    </source>
</evidence>
<evidence type="ECO:0000256" key="7">
    <source>
        <dbReference type="ARBA" id="ARBA00022853"/>
    </source>
</evidence>
<feature type="region of interest" description="Disordered" evidence="13">
    <location>
        <begin position="330"/>
        <end position="396"/>
    </location>
</feature>
<evidence type="ECO:0000256" key="1">
    <source>
        <dbReference type="ARBA" id="ARBA00004123"/>
    </source>
</evidence>
<dbReference type="InterPro" id="IPR030445">
    <property type="entry name" value="H3-K79_meTrfase"/>
</dbReference>
<dbReference type="FunFam" id="3.40.50.150:FF:000033">
    <property type="entry name" value="Histone-lysine N-methyltransferase, H3 lysine-79 specific"/>
    <property type="match status" value="1"/>
</dbReference>
<feature type="region of interest" description="Disordered" evidence="13">
    <location>
        <begin position="1007"/>
        <end position="1061"/>
    </location>
</feature>
<dbReference type="EMBL" id="CAEY01001362">
    <property type="status" value="NOT_ANNOTATED_CDS"/>
    <property type="molecule type" value="Genomic_DNA"/>
</dbReference>
<dbReference type="EC" id="2.1.1.360" evidence="2 11"/>
<dbReference type="Gene3D" id="3.40.50.150">
    <property type="entry name" value="Vaccinia Virus protein VP39"/>
    <property type="match status" value="1"/>
</dbReference>
<keyword evidence="4 11" id="KW-0489">Methyltransferase</keyword>
<feature type="compositionally biased region" description="Basic and acidic residues" evidence="13">
    <location>
        <begin position="383"/>
        <end position="394"/>
    </location>
</feature>
<dbReference type="GO" id="GO:0032259">
    <property type="term" value="P:methylation"/>
    <property type="evidence" value="ECO:0007669"/>
    <property type="project" value="UniProtKB-KW"/>
</dbReference>
<feature type="compositionally biased region" description="Polar residues" evidence="13">
    <location>
        <begin position="972"/>
        <end position="985"/>
    </location>
</feature>
<dbReference type="Proteomes" id="UP000015104">
    <property type="component" value="Unassembled WGS sequence"/>
</dbReference>
<comment type="similarity">
    <text evidence="11">Belongs to the class I-like SAM-binding methyltransferase superfamily. DOT1 family.</text>
</comment>
<gene>
    <name evidence="15" type="primary">107359774</name>
</gene>
<proteinExistence type="inferred from homology"/>
<dbReference type="GO" id="GO:0140956">
    <property type="term" value="F:histone H3K79 trimethyltransferase activity"/>
    <property type="evidence" value="ECO:0007669"/>
    <property type="project" value="UniProtKB-EC"/>
</dbReference>
<dbReference type="CDD" id="cd02440">
    <property type="entry name" value="AdoMet_MTases"/>
    <property type="match status" value="1"/>
</dbReference>
<dbReference type="PANTHER" id="PTHR21451:SF0">
    <property type="entry name" value="HISTONE-LYSINE N-METHYLTRANSFERASE, H3 LYSINE-79 SPECIFIC"/>
    <property type="match status" value="1"/>
</dbReference>
<feature type="region of interest" description="Disordered" evidence="13">
    <location>
        <begin position="960"/>
        <end position="990"/>
    </location>
</feature>
<evidence type="ECO:0000256" key="3">
    <source>
        <dbReference type="ARBA" id="ARBA00020987"/>
    </source>
</evidence>
<feature type="compositionally biased region" description="Low complexity" evidence="13">
    <location>
        <begin position="960"/>
        <end position="969"/>
    </location>
</feature>
<feature type="domain" description="DOT1" evidence="14">
    <location>
        <begin position="13"/>
        <end position="327"/>
    </location>
</feature>
<feature type="compositionally biased region" description="Basic and acidic residues" evidence="13">
    <location>
        <begin position="1018"/>
        <end position="1040"/>
    </location>
</feature>
<keyword evidence="5 11" id="KW-0808">Transferase</keyword>
<keyword evidence="8 11" id="KW-0539">Nucleus</keyword>
<dbReference type="Pfam" id="PF08123">
    <property type="entry name" value="DOT1"/>
    <property type="match status" value="1"/>
</dbReference>
<reference evidence="15" key="2">
    <citation type="submission" date="2015-06" db="UniProtKB">
        <authorList>
            <consortium name="EnsemblMetazoa"/>
        </authorList>
    </citation>
    <scope>IDENTIFICATION</scope>
</reference>
<feature type="compositionally biased region" description="Polar residues" evidence="13">
    <location>
        <begin position="1046"/>
        <end position="1061"/>
    </location>
</feature>
<keyword evidence="7 11" id="KW-0156">Chromatin regulator</keyword>
<evidence type="ECO:0000256" key="10">
    <source>
        <dbReference type="ARBA" id="ARBA00047770"/>
    </source>
</evidence>
<feature type="compositionally biased region" description="Low complexity" evidence="13">
    <location>
        <begin position="415"/>
        <end position="434"/>
    </location>
</feature>
<dbReference type="STRING" id="32264.T1K2H2"/>
<dbReference type="KEGG" id="tut:107359774"/>
<dbReference type="OMA" id="RQICTRA"/>
<dbReference type="GO" id="GO:0000077">
    <property type="term" value="P:DNA damage checkpoint signaling"/>
    <property type="evidence" value="ECO:0007669"/>
    <property type="project" value="TreeGrafter"/>
</dbReference>
<feature type="compositionally biased region" description="Basic and acidic residues" evidence="13">
    <location>
        <begin position="936"/>
        <end position="946"/>
    </location>
</feature>
<feature type="compositionally biased region" description="Low complexity" evidence="13">
    <location>
        <begin position="370"/>
        <end position="382"/>
    </location>
</feature>
<dbReference type="GO" id="GO:0035097">
    <property type="term" value="C:histone methyltransferase complex"/>
    <property type="evidence" value="ECO:0007669"/>
    <property type="project" value="UniProtKB-ARBA"/>
</dbReference>